<accession>A0A834N9R1</accession>
<dbReference type="EMBL" id="JACSDY010000017">
    <property type="protein sequence ID" value="KAF7401985.1"/>
    <property type="molecule type" value="Genomic_DNA"/>
</dbReference>
<evidence type="ECO:0000313" key="2">
    <source>
        <dbReference type="Proteomes" id="UP000600918"/>
    </source>
</evidence>
<organism evidence="1 2">
    <name type="scientific">Vespula pensylvanica</name>
    <name type="common">Western yellow jacket</name>
    <name type="synonym">Wasp</name>
    <dbReference type="NCBI Taxonomy" id="30213"/>
    <lineage>
        <taxon>Eukaryota</taxon>
        <taxon>Metazoa</taxon>
        <taxon>Ecdysozoa</taxon>
        <taxon>Arthropoda</taxon>
        <taxon>Hexapoda</taxon>
        <taxon>Insecta</taxon>
        <taxon>Pterygota</taxon>
        <taxon>Neoptera</taxon>
        <taxon>Endopterygota</taxon>
        <taxon>Hymenoptera</taxon>
        <taxon>Apocrita</taxon>
        <taxon>Aculeata</taxon>
        <taxon>Vespoidea</taxon>
        <taxon>Vespidae</taxon>
        <taxon>Vespinae</taxon>
        <taxon>Vespula</taxon>
    </lineage>
</organism>
<name>A0A834N9R1_VESPE</name>
<evidence type="ECO:0000313" key="1">
    <source>
        <dbReference type="EMBL" id="KAF7401985.1"/>
    </source>
</evidence>
<protein>
    <submittedName>
        <fullName evidence="1">Uncharacterized protein</fullName>
    </submittedName>
</protein>
<dbReference type="Proteomes" id="UP000600918">
    <property type="component" value="Unassembled WGS sequence"/>
</dbReference>
<proteinExistence type="predicted"/>
<keyword evidence="2" id="KW-1185">Reference proteome</keyword>
<sequence>MTAAAAVAAAAAAAAAATAVVAVAVVAVPSRTKHTFNVRTLNMCLELVQDPYLDPMILPSYRSPYQSNP</sequence>
<gene>
    <name evidence="1" type="ORF">H0235_015321</name>
</gene>
<dbReference type="AlphaFoldDB" id="A0A834N9R1"/>
<reference evidence="1" key="1">
    <citation type="journal article" date="2020" name="G3 (Bethesda)">
        <title>High-Quality Assemblies for Three Invasive Social Wasps from the &lt;i&gt;Vespula&lt;/i&gt; Genus.</title>
        <authorList>
            <person name="Harrop T.W.R."/>
            <person name="Guhlin J."/>
            <person name="McLaughlin G.M."/>
            <person name="Permina E."/>
            <person name="Stockwell P."/>
            <person name="Gilligan J."/>
            <person name="Le Lec M.F."/>
            <person name="Gruber M.A.M."/>
            <person name="Quinn O."/>
            <person name="Lovegrove M."/>
            <person name="Duncan E.J."/>
            <person name="Remnant E.J."/>
            <person name="Van Eeckhoven J."/>
            <person name="Graham B."/>
            <person name="Knapp R.A."/>
            <person name="Langford K.W."/>
            <person name="Kronenberg Z."/>
            <person name="Press M.O."/>
            <person name="Eacker S.M."/>
            <person name="Wilson-Rankin E.E."/>
            <person name="Purcell J."/>
            <person name="Lester P.J."/>
            <person name="Dearden P.K."/>
        </authorList>
    </citation>
    <scope>NUCLEOTIDE SEQUENCE</scope>
    <source>
        <strain evidence="1">Volc-1</strain>
    </source>
</reference>
<comment type="caution">
    <text evidence="1">The sequence shown here is derived from an EMBL/GenBank/DDBJ whole genome shotgun (WGS) entry which is preliminary data.</text>
</comment>